<dbReference type="Proteomes" id="UP001597237">
    <property type="component" value="Unassembled WGS sequence"/>
</dbReference>
<feature type="chain" id="PRO_5045182781" evidence="1">
    <location>
        <begin position="22"/>
        <end position="405"/>
    </location>
</feature>
<dbReference type="InterPro" id="IPR017850">
    <property type="entry name" value="Alkaline_phosphatase_core_sf"/>
</dbReference>
<name>A0ABW4N3L0_9CAUL</name>
<evidence type="ECO:0000313" key="3">
    <source>
        <dbReference type="Proteomes" id="UP001597237"/>
    </source>
</evidence>
<sequence length="405" mass="43251">MANPLARLLALTLALLLSACATTPAREPRAPVILISIDGFRPDYLERGATPTLQRLAGEGASAVMRPSFPSNTFPNHYTLVTGLRPDQHGIVDNTMTDPQIPGVRFAMSNKAAVTDARWWDGGVPIWVSAERGGVRSGTMFWPGSEAAIRGVRPSYWRPFDQKVSANDRVDQVLAWLDEPADRWPRFLTLYFDEVDTAGHMVGPDSPLMAKSLASTDAAIARLLEGLKGRGVDANLVIVADHGMAPISPQRVVWLEDVLPAGAAEAVTTGSSAGLVPTPGREAEAERALLAAHPNMTCWRKGEIPAALAYGRHRRVPPIFCLARTGWLIMSRSRAGAIGSGAHGYDPADPLMAALFIAHGPDIRPGRLESFDNVEVYGLVMDLLGLTPEPGTAPAAVALRAAAGD</sequence>
<keyword evidence="3" id="KW-1185">Reference proteome</keyword>
<accession>A0ABW4N3L0</accession>
<dbReference type="Pfam" id="PF01663">
    <property type="entry name" value="Phosphodiest"/>
    <property type="match status" value="1"/>
</dbReference>
<feature type="signal peptide" evidence="1">
    <location>
        <begin position="1"/>
        <end position="21"/>
    </location>
</feature>
<dbReference type="PROSITE" id="PS51257">
    <property type="entry name" value="PROKAR_LIPOPROTEIN"/>
    <property type="match status" value="1"/>
</dbReference>
<organism evidence="2 3">
    <name type="scientific">Phenylobacterium terrae</name>
    <dbReference type="NCBI Taxonomy" id="2665495"/>
    <lineage>
        <taxon>Bacteria</taxon>
        <taxon>Pseudomonadati</taxon>
        <taxon>Pseudomonadota</taxon>
        <taxon>Alphaproteobacteria</taxon>
        <taxon>Caulobacterales</taxon>
        <taxon>Caulobacteraceae</taxon>
        <taxon>Phenylobacterium</taxon>
    </lineage>
</organism>
<dbReference type="RefSeq" id="WP_377280735.1">
    <property type="nucleotide sequence ID" value="NZ_JBHRSI010000002.1"/>
</dbReference>
<evidence type="ECO:0000256" key="1">
    <source>
        <dbReference type="SAM" id="SignalP"/>
    </source>
</evidence>
<dbReference type="Gene3D" id="3.30.1360.180">
    <property type="match status" value="1"/>
</dbReference>
<dbReference type="PANTHER" id="PTHR10151:SF120">
    <property type="entry name" value="BIS(5'-ADENOSYL)-TRIPHOSPHATASE"/>
    <property type="match status" value="1"/>
</dbReference>
<dbReference type="SUPFAM" id="SSF53649">
    <property type="entry name" value="Alkaline phosphatase-like"/>
    <property type="match status" value="1"/>
</dbReference>
<dbReference type="InterPro" id="IPR002591">
    <property type="entry name" value="Phosphodiest/P_Trfase"/>
</dbReference>
<dbReference type="EMBL" id="JBHUEY010000006">
    <property type="protein sequence ID" value="MFD1784591.1"/>
    <property type="molecule type" value="Genomic_DNA"/>
</dbReference>
<comment type="caution">
    <text evidence="2">The sequence shown here is derived from an EMBL/GenBank/DDBJ whole genome shotgun (WGS) entry which is preliminary data.</text>
</comment>
<dbReference type="CDD" id="cd16018">
    <property type="entry name" value="Enpp"/>
    <property type="match status" value="1"/>
</dbReference>
<proteinExistence type="predicted"/>
<dbReference type="Gene3D" id="3.40.720.10">
    <property type="entry name" value="Alkaline Phosphatase, subunit A"/>
    <property type="match status" value="1"/>
</dbReference>
<protein>
    <submittedName>
        <fullName evidence="2">Ectonucleotide pyrophosphatase/phosphodiesterase</fullName>
    </submittedName>
</protein>
<gene>
    <name evidence="2" type="ORF">ACFSC0_14395</name>
</gene>
<evidence type="ECO:0000313" key="2">
    <source>
        <dbReference type="EMBL" id="MFD1784591.1"/>
    </source>
</evidence>
<reference evidence="3" key="1">
    <citation type="journal article" date="2019" name="Int. J. Syst. Evol. Microbiol.">
        <title>The Global Catalogue of Microorganisms (GCM) 10K type strain sequencing project: providing services to taxonomists for standard genome sequencing and annotation.</title>
        <authorList>
            <consortium name="The Broad Institute Genomics Platform"/>
            <consortium name="The Broad Institute Genome Sequencing Center for Infectious Disease"/>
            <person name="Wu L."/>
            <person name="Ma J."/>
        </authorList>
    </citation>
    <scope>NUCLEOTIDE SEQUENCE [LARGE SCALE GENOMIC DNA]</scope>
    <source>
        <strain evidence="3">DFY28</strain>
    </source>
</reference>
<dbReference type="PANTHER" id="PTHR10151">
    <property type="entry name" value="ECTONUCLEOTIDE PYROPHOSPHATASE/PHOSPHODIESTERASE"/>
    <property type="match status" value="1"/>
</dbReference>
<keyword evidence="1" id="KW-0732">Signal</keyword>